<sequence>MPAFAIGTIIATAIIGDLVVATWVIPALAFAINMVASAIISKALAPDTPNGNNAGYTPNPGNRQQVPPAGDNKLPIIYGTAWVGGIVTDMSISSNNQDVYWVLALSEVTNTESGGTPDTITFGDIYWGGKKVIFSTTAGQTYKVTGLYDPSTAAIQDVTGYMDIWLYRNGSNNPVNSTSAAYTVLSDPSLVYQWTAAKTMSNCAFAIIHIHYSQSRNLTSMNQTRFKITNSRSAPGDCFLDYFTSERYGAAIPLSQVDTASLTALNTYSAQNISYNLYSGGVSTQQRYVFNGSLDTNVRVMNNIQSMADSCNCLIKYNEITSQWGVIVQQPTNTIVMDINDSNMVSAITITPIDISSTFNIIECKYPDSSNQDAFSSVSFDLSVIDPSLLFPNEPVNKQSLNLYMVNNSVTAQYISNILLKAAREDLQLMVEVNYVGIQLEAGDIVTVTNSNYGWVAKQFRIAKVVEKFSDTGQVTASLNLMEFNASVYSDMSITEFTPAPNSGLGNPGIFGIVPAPTITTALPSAVNPAFNVNVTSSSAGITQYAEVWYSAYQFPTSAQMFFAGTTAIQADGNPYGQSVAMPPVQLFNIPAGNWYFFSRMVNNLASSNYSLASSVFNWRPTTFQFSDRYLAIAYGDDLIGTGFNLSPRGKSYFGIVNQTTTTPPSTAASYTWYLADPTFGTNIYLAYINYGNRKFGFDTDFATYAAGTGAFVPSTASQFDPRLWAALPDGTNYIDLDHSTGQVTQTGTTTVGTGQVQIVNTNNGQMVAALQQFLDFGGNPTYTGSAANITIDIYGRVVGFTAPDNMYFSFQNFTATAGQTIFTPTARVAGYITGQDLIFRNGALLDTTDYSETSTTFTLAVGATVGDIVSVLSFRAVSSGNYYENTFLTVQTTATNTVTYNSSQLPYQLFNVGDIITFANTGTPTQYTISSVNYTTRVITVGTTISGVAAGATIYRYRAATSSYPVFSRWSFDLTSASTYTPTTWSFDSGYELLFLNGTIVNEQDYDIVSGVLTNFPAATTGKFNAIQWSGNNLGTPTGTPANVVAFTTTGITTYSFSYASAAGFNLYANGLYLDQGVDYSTATNTYTLSNSPTNSSTVLVQETFARVSAA</sequence>
<dbReference type="EMBL" id="LR796154">
    <property type="protein sequence ID" value="CAB4121927.1"/>
    <property type="molecule type" value="Genomic_DNA"/>
</dbReference>
<reference evidence="1" key="1">
    <citation type="submission" date="2020-04" db="EMBL/GenBank/DDBJ databases">
        <authorList>
            <person name="Chiriac C."/>
            <person name="Salcher M."/>
            <person name="Ghai R."/>
            <person name="Kavagutti S V."/>
        </authorList>
    </citation>
    <scope>NUCLEOTIDE SEQUENCE</scope>
</reference>
<protein>
    <recommendedName>
        <fullName evidence="2">Tip attachment protein J</fullName>
    </recommendedName>
</protein>
<organism evidence="1">
    <name type="scientific">uncultured Caudovirales phage</name>
    <dbReference type="NCBI Taxonomy" id="2100421"/>
    <lineage>
        <taxon>Viruses</taxon>
        <taxon>Duplodnaviria</taxon>
        <taxon>Heunggongvirae</taxon>
        <taxon>Uroviricota</taxon>
        <taxon>Caudoviricetes</taxon>
        <taxon>Peduoviridae</taxon>
        <taxon>Maltschvirus</taxon>
        <taxon>Maltschvirus maltsch</taxon>
    </lineage>
</organism>
<accession>A0A6J5KLX2</accession>
<evidence type="ECO:0008006" key="2">
    <source>
        <dbReference type="Google" id="ProtNLM"/>
    </source>
</evidence>
<proteinExistence type="predicted"/>
<name>A0A6J5KLX2_9CAUD</name>
<gene>
    <name evidence="1" type="ORF">UFOVP17_28</name>
</gene>
<evidence type="ECO:0000313" key="1">
    <source>
        <dbReference type="EMBL" id="CAB4121927.1"/>
    </source>
</evidence>